<dbReference type="AlphaFoldDB" id="A0A4Z0F4S0"/>
<organism evidence="1 2">
    <name type="scientific">Candidatus Macondimonas diazotrophica</name>
    <dbReference type="NCBI Taxonomy" id="2305248"/>
    <lineage>
        <taxon>Bacteria</taxon>
        <taxon>Pseudomonadati</taxon>
        <taxon>Pseudomonadota</taxon>
        <taxon>Gammaproteobacteria</taxon>
        <taxon>Chromatiales</taxon>
        <taxon>Ectothiorhodospiraceae</taxon>
        <taxon>Candidatus Macondimonas</taxon>
    </lineage>
</organism>
<dbReference type="Proteomes" id="UP000297890">
    <property type="component" value="Unassembled WGS sequence"/>
</dbReference>
<sequence length="106" mass="12200">MSINVTDISIRSQRVLAELESELIWLRNCSDKFAHPAHYRREVDRFRTLMGRIGMPPDSDYSQAVSAIRRLILEIQHQFAKDFAWKAFDGVFDPTDSDPDTDNSVA</sequence>
<protein>
    <submittedName>
        <fullName evidence="1">Uncharacterized protein</fullName>
    </submittedName>
</protein>
<gene>
    <name evidence="1" type="ORF">E4680_13055</name>
</gene>
<reference evidence="1 2" key="1">
    <citation type="journal article" date="2019" name="ISME J.">
        <title>Candidatus Macondimonas diazotrophica, a novel gammaproteobacterial genus dominating crude-oil-contaminated coastal sediments.</title>
        <authorList>
            <person name="Karthikeyan S."/>
            <person name="Konstantinidis K."/>
        </authorList>
    </citation>
    <scope>NUCLEOTIDE SEQUENCE [LARGE SCALE GENOMIC DNA]</scope>
    <source>
        <strain evidence="1 2">KTK01</strain>
    </source>
</reference>
<evidence type="ECO:0000313" key="1">
    <source>
        <dbReference type="EMBL" id="TFZ81289.1"/>
    </source>
</evidence>
<proteinExistence type="predicted"/>
<comment type="caution">
    <text evidence="1">The sequence shown here is derived from an EMBL/GenBank/DDBJ whole genome shotgun (WGS) entry which is preliminary data.</text>
</comment>
<name>A0A4Z0F4S0_9GAMM</name>
<evidence type="ECO:0000313" key="2">
    <source>
        <dbReference type="Proteomes" id="UP000297890"/>
    </source>
</evidence>
<keyword evidence="2" id="KW-1185">Reference proteome</keyword>
<accession>A0A4Z0F4S0</accession>
<dbReference type="RefSeq" id="WP_135282861.1">
    <property type="nucleotide sequence ID" value="NZ_SRIO01000030.1"/>
</dbReference>
<dbReference type="EMBL" id="SRIO01000030">
    <property type="protein sequence ID" value="TFZ81289.1"/>
    <property type="molecule type" value="Genomic_DNA"/>
</dbReference>